<keyword evidence="2" id="KW-1185">Reference proteome</keyword>
<reference evidence="1 2" key="1">
    <citation type="submission" date="2022-03" db="EMBL/GenBank/DDBJ databases">
        <title>Novel taxa within the pig intestine.</title>
        <authorList>
            <person name="Wylensek D."/>
            <person name="Bishof K."/>
            <person name="Afrizal A."/>
            <person name="Clavel T."/>
        </authorList>
    </citation>
    <scope>NUCLEOTIDE SEQUENCE [LARGE SCALE GENOMIC DNA]</scope>
    <source>
        <strain evidence="1 2">Cla-KB-P134</strain>
    </source>
</reference>
<evidence type="ECO:0000313" key="1">
    <source>
        <dbReference type="EMBL" id="MDX8417922.1"/>
    </source>
</evidence>
<comment type="caution">
    <text evidence="1">The sequence shown here is derived from an EMBL/GenBank/DDBJ whole genome shotgun (WGS) entry which is preliminary data.</text>
</comment>
<sequence>MIKTMINLQLFASDVEKVKGTQIIYLYRLLSEKSKADATHIAFSEENELSMKRDADTTQTKDGPIRTPGTPELEINAKSILAKGDTIVDKLKQALLSGEIVEVWRVNLAEEGTDTNAGKYKATYYQANVTEFTETSNAEDATEVELTFGVQGNGADGYATVSDAQKEAASYVYKDTTKETA</sequence>
<gene>
    <name evidence="1" type="ORF">MOZ64_08760</name>
</gene>
<evidence type="ECO:0000313" key="2">
    <source>
        <dbReference type="Proteomes" id="UP001285244"/>
    </source>
</evidence>
<dbReference type="Proteomes" id="UP001285244">
    <property type="component" value="Unassembled WGS sequence"/>
</dbReference>
<dbReference type="PRINTS" id="PR01997">
    <property type="entry name" value="MTP2FAMILY"/>
</dbReference>
<dbReference type="Pfam" id="PF06199">
    <property type="entry name" value="Phage_tail_2"/>
    <property type="match status" value="1"/>
</dbReference>
<dbReference type="EMBL" id="JALBUS010000014">
    <property type="protein sequence ID" value="MDX8417922.1"/>
    <property type="molecule type" value="Genomic_DNA"/>
</dbReference>
<organism evidence="1 2">
    <name type="scientific">Absicoccus intestinalis</name>
    <dbReference type="NCBI Taxonomy" id="2926319"/>
    <lineage>
        <taxon>Bacteria</taxon>
        <taxon>Bacillati</taxon>
        <taxon>Bacillota</taxon>
        <taxon>Erysipelotrichia</taxon>
        <taxon>Erysipelotrichales</taxon>
        <taxon>Erysipelotrichaceae</taxon>
        <taxon>Absicoccus</taxon>
    </lineage>
</organism>
<dbReference type="RefSeq" id="WP_320326190.1">
    <property type="nucleotide sequence ID" value="NZ_JALBUS010000014.1"/>
</dbReference>
<name>A0ABU4WMX6_9FIRM</name>
<dbReference type="InterPro" id="IPR011855">
    <property type="entry name" value="Phgtail_TP901_1"/>
</dbReference>
<dbReference type="NCBIfam" id="TIGR02126">
    <property type="entry name" value="phgtail_TP901_1"/>
    <property type="match status" value="1"/>
</dbReference>
<proteinExistence type="predicted"/>
<accession>A0ABU4WMX6</accession>
<dbReference type="InterPro" id="IPR022345">
    <property type="entry name" value="Phage_69_Orf23_MTP"/>
</dbReference>
<protein>
    <submittedName>
        <fullName evidence="1">Phage major tail protein, TP901-1 family</fullName>
    </submittedName>
</protein>